<dbReference type="GO" id="GO:0006508">
    <property type="term" value="P:proteolysis"/>
    <property type="evidence" value="ECO:0007669"/>
    <property type="project" value="UniProtKB-KW"/>
</dbReference>
<keyword evidence="3" id="KW-0645">Protease</keyword>
<dbReference type="Pfam" id="PF01112">
    <property type="entry name" value="Asparaginase_2"/>
    <property type="match status" value="1"/>
</dbReference>
<dbReference type="InterPro" id="IPR029055">
    <property type="entry name" value="Ntn_hydrolases_N"/>
</dbReference>
<keyword evidence="5" id="KW-0068">Autocatalytic cleavage</keyword>
<sequence>MEDNPIFNAGHGAVLNEIGQVECDAMIMDGSTLNSGAVLAVSQFSNPVSLARRVMEETPHCALNIEGCLAFAKKIGYPILKDPMELVTEQAKMKGNAFSKYNNAVHSHREGRSTEEYHDTVGAVAMDTSGCIACATSTGGIPAKMQGRIGDSPMIGCGGYANEYGGSSTTGHGESLMKITLAREAVYNIEKGNNAQISSEEAVQRMETRINGYGGVIVIDEDGNFGKAFNTKRMAWATVKDDVLQYGLKPNECIKVDLK</sequence>
<comment type="catalytic activity">
    <reaction evidence="1">
        <text>Cleavage of a beta-linked Asp residue from the N-terminus of a polypeptide.</text>
        <dbReference type="EC" id="3.4.19.5"/>
    </reaction>
</comment>
<dbReference type="GO" id="GO:0005737">
    <property type="term" value="C:cytoplasm"/>
    <property type="evidence" value="ECO:0007669"/>
    <property type="project" value="TreeGrafter"/>
</dbReference>
<evidence type="ECO:0000313" key="7">
    <source>
        <dbReference type="EMBL" id="CAB4036845.1"/>
    </source>
</evidence>
<evidence type="ECO:0000256" key="5">
    <source>
        <dbReference type="ARBA" id="ARBA00022813"/>
    </source>
</evidence>
<comment type="caution">
    <text evidence="7">The sequence shown here is derived from an EMBL/GenBank/DDBJ whole genome shotgun (WGS) entry which is preliminary data.</text>
</comment>
<dbReference type="InterPro" id="IPR000246">
    <property type="entry name" value="Peptidase_T2"/>
</dbReference>
<evidence type="ECO:0000256" key="1">
    <source>
        <dbReference type="ARBA" id="ARBA00000306"/>
    </source>
</evidence>
<dbReference type="EMBL" id="CACRXK020022475">
    <property type="protein sequence ID" value="CAB4036845.1"/>
    <property type="molecule type" value="Genomic_DNA"/>
</dbReference>
<keyword evidence="4" id="KW-0378">Hydrolase</keyword>
<dbReference type="SUPFAM" id="SSF56235">
    <property type="entry name" value="N-terminal nucleophile aminohydrolases (Ntn hydrolases)"/>
    <property type="match status" value="1"/>
</dbReference>
<proteinExistence type="inferred from homology"/>
<dbReference type="AlphaFoldDB" id="A0A7D9JWF6"/>
<evidence type="ECO:0000313" key="8">
    <source>
        <dbReference type="Proteomes" id="UP001152795"/>
    </source>
</evidence>
<dbReference type="GO" id="GO:0033345">
    <property type="term" value="P:L-asparagine catabolic process via L-aspartate"/>
    <property type="evidence" value="ECO:0007669"/>
    <property type="project" value="TreeGrafter"/>
</dbReference>
<evidence type="ECO:0000256" key="4">
    <source>
        <dbReference type="ARBA" id="ARBA00022801"/>
    </source>
</evidence>
<dbReference type="PANTHER" id="PTHR10188:SF43">
    <property type="entry name" value="ASPARAGINASE (EUROFUNG)"/>
    <property type="match status" value="1"/>
</dbReference>
<dbReference type="OrthoDB" id="2262349at2759"/>
<evidence type="ECO:0000256" key="3">
    <source>
        <dbReference type="ARBA" id="ARBA00022670"/>
    </source>
</evidence>
<gene>
    <name evidence="7" type="ORF">PACLA_8A083979</name>
</gene>
<dbReference type="PANTHER" id="PTHR10188">
    <property type="entry name" value="L-ASPARAGINASE"/>
    <property type="match status" value="1"/>
</dbReference>
<organism evidence="7 8">
    <name type="scientific">Paramuricea clavata</name>
    <name type="common">Red gorgonian</name>
    <name type="synonym">Violescent sea-whip</name>
    <dbReference type="NCBI Taxonomy" id="317549"/>
    <lineage>
        <taxon>Eukaryota</taxon>
        <taxon>Metazoa</taxon>
        <taxon>Cnidaria</taxon>
        <taxon>Anthozoa</taxon>
        <taxon>Octocorallia</taxon>
        <taxon>Malacalcyonacea</taxon>
        <taxon>Plexauridae</taxon>
        <taxon>Paramuricea</taxon>
    </lineage>
</organism>
<dbReference type="CDD" id="cd04702">
    <property type="entry name" value="ASRGL1_like"/>
    <property type="match status" value="1"/>
</dbReference>
<evidence type="ECO:0000256" key="6">
    <source>
        <dbReference type="ARBA" id="ARBA00049366"/>
    </source>
</evidence>
<dbReference type="Gene3D" id="3.60.20.30">
    <property type="entry name" value="(Glycosyl)asparaginase"/>
    <property type="match status" value="1"/>
</dbReference>
<reference evidence="7" key="1">
    <citation type="submission" date="2020-04" db="EMBL/GenBank/DDBJ databases">
        <authorList>
            <person name="Alioto T."/>
            <person name="Alioto T."/>
            <person name="Gomez Garrido J."/>
        </authorList>
    </citation>
    <scope>NUCLEOTIDE SEQUENCE</scope>
    <source>
        <strain evidence="7">A484AB</strain>
    </source>
</reference>
<protein>
    <submittedName>
        <fullName evidence="7">Isoaspartyl peptidase L-asparaginase-like</fullName>
    </submittedName>
</protein>
<evidence type="ECO:0000256" key="2">
    <source>
        <dbReference type="ARBA" id="ARBA00010872"/>
    </source>
</evidence>
<dbReference type="GO" id="GO:0008798">
    <property type="term" value="F:beta-aspartyl-peptidase activity"/>
    <property type="evidence" value="ECO:0007669"/>
    <property type="project" value="UniProtKB-EC"/>
</dbReference>
<comment type="catalytic activity">
    <reaction evidence="6">
        <text>L-asparagine + H2O = L-aspartate + NH4(+)</text>
        <dbReference type="Rhea" id="RHEA:21016"/>
        <dbReference type="ChEBI" id="CHEBI:15377"/>
        <dbReference type="ChEBI" id="CHEBI:28938"/>
        <dbReference type="ChEBI" id="CHEBI:29991"/>
        <dbReference type="ChEBI" id="CHEBI:58048"/>
        <dbReference type="EC" id="3.5.1.1"/>
    </reaction>
</comment>
<dbReference type="FunFam" id="3.60.20.30:FF:000001">
    <property type="entry name" value="Isoaspartyl peptidase/L-asparaginase"/>
    <property type="match status" value="1"/>
</dbReference>
<dbReference type="Proteomes" id="UP001152795">
    <property type="component" value="Unassembled WGS sequence"/>
</dbReference>
<keyword evidence="8" id="KW-1185">Reference proteome</keyword>
<accession>A0A7D9JWF6</accession>
<name>A0A7D9JWF6_PARCT</name>
<dbReference type="GO" id="GO:0004067">
    <property type="term" value="F:asparaginase activity"/>
    <property type="evidence" value="ECO:0007669"/>
    <property type="project" value="UniProtKB-EC"/>
</dbReference>
<dbReference type="InterPro" id="IPR033844">
    <property type="entry name" value="ASRGL1_meta"/>
</dbReference>
<comment type="similarity">
    <text evidence="2">Belongs to the Ntn-hydrolase family.</text>
</comment>